<dbReference type="Proteomes" id="UP000262939">
    <property type="component" value="Unassembled WGS sequence"/>
</dbReference>
<proteinExistence type="predicted"/>
<keyword evidence="1" id="KW-0472">Membrane</keyword>
<dbReference type="EMBL" id="QVTD01000003">
    <property type="protein sequence ID" value="RFU64691.1"/>
    <property type="molecule type" value="Genomic_DNA"/>
</dbReference>
<sequence>MQLIELIGWTLAIILSVAFIIALSTVGRRPKYLNIDKADQNRYDFYKVDYTRLPRDYWKF</sequence>
<dbReference type="AlphaFoldDB" id="A0A372LEE3"/>
<evidence type="ECO:0000313" key="3">
    <source>
        <dbReference type="Proteomes" id="UP000262939"/>
    </source>
</evidence>
<keyword evidence="1" id="KW-0812">Transmembrane</keyword>
<reference evidence="2 3" key="1">
    <citation type="submission" date="2018-08" db="EMBL/GenBank/DDBJ databases">
        <title>Bacillus chawlae sp. nov., Bacillus glennii sp. nov., and Bacillus saganii sp. nov. Isolated from the Vehicle Assembly Building at Kennedy Space Center where the Viking Spacecraft were Assembled.</title>
        <authorList>
            <person name="Seuylemezian A."/>
            <person name="Vaishampayan P."/>
        </authorList>
    </citation>
    <scope>NUCLEOTIDE SEQUENCE [LARGE SCALE GENOMIC DNA]</scope>
    <source>
        <strain evidence="2 3">V44-8</strain>
    </source>
</reference>
<organism evidence="2 3">
    <name type="scientific">Peribacillus glennii</name>
    <dbReference type="NCBI Taxonomy" id="2303991"/>
    <lineage>
        <taxon>Bacteria</taxon>
        <taxon>Bacillati</taxon>
        <taxon>Bacillota</taxon>
        <taxon>Bacilli</taxon>
        <taxon>Bacillales</taxon>
        <taxon>Bacillaceae</taxon>
        <taxon>Peribacillus</taxon>
    </lineage>
</organism>
<keyword evidence="1" id="KW-1133">Transmembrane helix</keyword>
<accession>A0A372LEE3</accession>
<gene>
    <name evidence="2" type="ORF">D0466_01820</name>
</gene>
<evidence type="ECO:0000313" key="2">
    <source>
        <dbReference type="EMBL" id="RFU64691.1"/>
    </source>
</evidence>
<name>A0A372LEE3_9BACI</name>
<feature type="transmembrane region" description="Helical" evidence="1">
    <location>
        <begin position="6"/>
        <end position="27"/>
    </location>
</feature>
<protein>
    <submittedName>
        <fullName evidence="2">Uncharacterized protein</fullName>
    </submittedName>
</protein>
<comment type="caution">
    <text evidence="2">The sequence shown here is derived from an EMBL/GenBank/DDBJ whole genome shotgun (WGS) entry which is preliminary data.</text>
</comment>
<keyword evidence="3" id="KW-1185">Reference proteome</keyword>
<evidence type="ECO:0000256" key="1">
    <source>
        <dbReference type="SAM" id="Phobius"/>
    </source>
</evidence>